<evidence type="ECO:0000313" key="2">
    <source>
        <dbReference type="EMBL" id="RRT86159.1"/>
    </source>
</evidence>
<proteinExistence type="predicted"/>
<dbReference type="PROSITE" id="PS51257">
    <property type="entry name" value="PROKAR_LIPOPROTEIN"/>
    <property type="match status" value="1"/>
</dbReference>
<accession>A0A427BCE7</accession>
<sequence length="219" mass="24450">MRSLACGLRGFYVRVGRWDTTVAACAWSLACDCCLCNQYPCAATTYVASAAHGYCLRSSRWKRLLPTCDCQLCSRRCCTFLLLYVHPKDDHHVAHRLPRALDPAMLGYGRPNLRQSERRRRRSRVESFLLHATPHRGALLQGRHLQRRAHPERAVPAAGETDRAPETGRGRRKTPPPQRLEPSGRRDAGCGARQGGEEEPEATAPAKEPNSVCFPVVVP</sequence>
<feature type="compositionally biased region" description="Basic and acidic residues" evidence="1">
    <location>
        <begin position="160"/>
        <end position="169"/>
    </location>
</feature>
<evidence type="ECO:0000256" key="1">
    <source>
        <dbReference type="SAM" id="MobiDB-lite"/>
    </source>
</evidence>
<reference evidence="2 3" key="1">
    <citation type="journal article" date="2014" name="Agronomy (Basel)">
        <title>A Draft Genome Sequence for Ensete ventricosum, the Drought-Tolerant Tree Against Hunger.</title>
        <authorList>
            <person name="Harrison J."/>
            <person name="Moore K.A."/>
            <person name="Paszkiewicz K."/>
            <person name="Jones T."/>
            <person name="Grant M."/>
            <person name="Ambacheew D."/>
            <person name="Muzemil S."/>
            <person name="Studholme D.J."/>
        </authorList>
    </citation>
    <scope>NUCLEOTIDE SEQUENCE [LARGE SCALE GENOMIC DNA]</scope>
</reference>
<organism evidence="2 3">
    <name type="scientific">Ensete ventricosum</name>
    <name type="common">Abyssinian banana</name>
    <name type="synonym">Musa ensete</name>
    <dbReference type="NCBI Taxonomy" id="4639"/>
    <lineage>
        <taxon>Eukaryota</taxon>
        <taxon>Viridiplantae</taxon>
        <taxon>Streptophyta</taxon>
        <taxon>Embryophyta</taxon>
        <taxon>Tracheophyta</taxon>
        <taxon>Spermatophyta</taxon>
        <taxon>Magnoliopsida</taxon>
        <taxon>Liliopsida</taxon>
        <taxon>Zingiberales</taxon>
        <taxon>Musaceae</taxon>
        <taxon>Ensete</taxon>
    </lineage>
</organism>
<dbReference type="Proteomes" id="UP000287651">
    <property type="component" value="Unassembled WGS sequence"/>
</dbReference>
<name>A0A427BCE7_ENSVE</name>
<comment type="caution">
    <text evidence="2">The sequence shown here is derived from an EMBL/GenBank/DDBJ whole genome shotgun (WGS) entry which is preliminary data.</text>
</comment>
<dbReference type="EMBL" id="AMZH03000008">
    <property type="protein sequence ID" value="RRT86159.1"/>
    <property type="molecule type" value="Genomic_DNA"/>
</dbReference>
<evidence type="ECO:0000313" key="3">
    <source>
        <dbReference type="Proteomes" id="UP000287651"/>
    </source>
</evidence>
<protein>
    <submittedName>
        <fullName evidence="2">Uncharacterized protein</fullName>
    </submittedName>
</protein>
<gene>
    <name evidence="2" type="ORF">B296_00003605</name>
</gene>
<feature type="region of interest" description="Disordered" evidence="1">
    <location>
        <begin position="139"/>
        <end position="219"/>
    </location>
</feature>
<dbReference type="AlphaFoldDB" id="A0A427BCE7"/>